<dbReference type="AlphaFoldDB" id="A0A8H5LR96"/>
<sequence length="337" mass="39023">MFSTYSNIRPTTRLPLDLIRRIVDYTASTGDAKTIHSLVLVSRQFKEWVDEKLYAKVELHFESQIASFANTIENPIMHTSDFFTQSIHSLSVSFDHGSGHVPRILLACRSVESFTMYIVRTSFHKTTPLIDQNISHLEYSLHHLRPRRVQTQLYHCFRDPLSRFSHSLFEYTTHLAILDDWEYWTRWSDDFSRLPALTHLSLDLRVGANGLSQGDGWRISDCVWRILNTCKGLDVCIIRLLFDSSPDLTRNMVLRMMHEKGMSDARLVFLRETTIFGDSMARSFKDGSLWSFGEKVVSEQLRKSSLQLDSIRRCDLPRHLASRAMGKAISWNGRANF</sequence>
<gene>
    <name evidence="1" type="ORF">D9758_008954</name>
</gene>
<evidence type="ECO:0000313" key="1">
    <source>
        <dbReference type="EMBL" id="KAF5366593.1"/>
    </source>
</evidence>
<proteinExistence type="predicted"/>
<reference evidence="1 2" key="1">
    <citation type="journal article" date="2020" name="ISME J.">
        <title>Uncovering the hidden diversity of litter-decomposition mechanisms in mushroom-forming fungi.</title>
        <authorList>
            <person name="Floudas D."/>
            <person name="Bentzer J."/>
            <person name="Ahren D."/>
            <person name="Johansson T."/>
            <person name="Persson P."/>
            <person name="Tunlid A."/>
        </authorList>
    </citation>
    <scope>NUCLEOTIDE SEQUENCE [LARGE SCALE GENOMIC DNA]</scope>
    <source>
        <strain evidence="1 2">CBS 291.85</strain>
    </source>
</reference>
<accession>A0A8H5LR96</accession>
<keyword evidence="2" id="KW-1185">Reference proteome</keyword>
<evidence type="ECO:0000313" key="2">
    <source>
        <dbReference type="Proteomes" id="UP000559256"/>
    </source>
</evidence>
<dbReference type="Proteomes" id="UP000559256">
    <property type="component" value="Unassembled WGS sequence"/>
</dbReference>
<dbReference type="EMBL" id="JAACJM010000022">
    <property type="protein sequence ID" value="KAF5366593.1"/>
    <property type="molecule type" value="Genomic_DNA"/>
</dbReference>
<protein>
    <submittedName>
        <fullName evidence="1">Uncharacterized protein</fullName>
    </submittedName>
</protein>
<dbReference type="OrthoDB" id="2995911at2759"/>
<organism evidence="1 2">
    <name type="scientific">Tetrapyrgos nigripes</name>
    <dbReference type="NCBI Taxonomy" id="182062"/>
    <lineage>
        <taxon>Eukaryota</taxon>
        <taxon>Fungi</taxon>
        <taxon>Dikarya</taxon>
        <taxon>Basidiomycota</taxon>
        <taxon>Agaricomycotina</taxon>
        <taxon>Agaricomycetes</taxon>
        <taxon>Agaricomycetidae</taxon>
        <taxon>Agaricales</taxon>
        <taxon>Marasmiineae</taxon>
        <taxon>Marasmiaceae</taxon>
        <taxon>Tetrapyrgos</taxon>
    </lineage>
</organism>
<comment type="caution">
    <text evidence="1">The sequence shown here is derived from an EMBL/GenBank/DDBJ whole genome shotgun (WGS) entry which is preliminary data.</text>
</comment>
<name>A0A8H5LR96_9AGAR</name>